<proteinExistence type="predicted"/>
<name>A0A9E8G7M3_9HYME</name>
<keyword evidence="1" id="KW-1133">Transmembrane helix</keyword>
<reference evidence="2" key="1">
    <citation type="journal article" date="2022" name="Genes (Basel)">
        <title>Novel Gene Rearrangements in the Mitochondrial Genomes of Cynipoid Wasps (Hymenoptera: Cynipoidea).</title>
        <authorList>
            <person name="Shu X."/>
            <person name="Li Z."/>
            <person name="Yuan R."/>
            <person name="Tang P."/>
            <person name="Chen X."/>
        </authorList>
    </citation>
    <scope>NUCLEOTIDE SEQUENCE</scope>
</reference>
<feature type="transmembrane region" description="Helical" evidence="1">
    <location>
        <begin position="12"/>
        <end position="31"/>
    </location>
</feature>
<gene>
    <name evidence="2" type="primary">atp8</name>
</gene>
<evidence type="ECO:0000313" key="2">
    <source>
        <dbReference type="EMBL" id="UZT67592.1"/>
    </source>
</evidence>
<reference evidence="2" key="2">
    <citation type="submission" date="2022-02" db="EMBL/GenBank/DDBJ databases">
        <authorList>
            <person name="Shu X.H."/>
            <person name="Li Z.K."/>
            <person name="Tang P."/>
            <person name="Chen X.X."/>
        </authorList>
    </citation>
    <scope>NUCLEOTIDE SEQUENCE</scope>
</reference>
<organism evidence="2">
    <name type="scientific">Saphonecrus sp. ZJUH 20220015</name>
    <dbReference type="NCBI Taxonomy" id="2943460"/>
    <lineage>
        <taxon>Eukaryota</taxon>
        <taxon>Metazoa</taxon>
        <taxon>Ecdysozoa</taxon>
        <taxon>Arthropoda</taxon>
        <taxon>Hexapoda</taxon>
        <taxon>Insecta</taxon>
        <taxon>Pterygota</taxon>
        <taxon>Neoptera</taxon>
        <taxon>Endopterygota</taxon>
        <taxon>Hymenoptera</taxon>
        <taxon>Apocrita</taxon>
        <taxon>Proctotrupomorpha</taxon>
        <taxon>Cynipoidea</taxon>
        <taxon>Cynipidae</taxon>
        <taxon>Cynipinae</taxon>
        <taxon>Synergini</taxon>
        <taxon>Saphonecrus</taxon>
    </lineage>
</organism>
<keyword evidence="1" id="KW-0472">Membrane</keyword>
<keyword evidence="1" id="KW-0812">Transmembrane</keyword>
<keyword evidence="2" id="KW-0496">Mitochondrion</keyword>
<dbReference type="AlphaFoldDB" id="A0A9E8G7M3"/>
<sequence>MPQMKPLNWLNLMTYFLLLMLMMMTNLNFLLKKKKKKKLINYNIYNKSNLKW</sequence>
<dbReference type="EMBL" id="OM677834">
    <property type="protein sequence ID" value="UZT67592.1"/>
    <property type="molecule type" value="Genomic_DNA"/>
</dbReference>
<protein>
    <submittedName>
        <fullName evidence="2">ATP synthase F0 subunit 8</fullName>
    </submittedName>
</protein>
<geneLocation type="mitochondrion" evidence="2"/>
<evidence type="ECO:0000256" key="1">
    <source>
        <dbReference type="SAM" id="Phobius"/>
    </source>
</evidence>
<accession>A0A9E8G7M3</accession>